<gene>
    <name evidence="2" type="ORF">FE810_13280</name>
</gene>
<evidence type="ECO:0000313" key="2">
    <source>
        <dbReference type="EMBL" id="TLU62022.1"/>
    </source>
</evidence>
<dbReference type="EMBL" id="VCBC01000013">
    <property type="protein sequence ID" value="TLU62022.1"/>
    <property type="molecule type" value="Genomic_DNA"/>
</dbReference>
<dbReference type="Proteomes" id="UP000307790">
    <property type="component" value="Unassembled WGS sequence"/>
</dbReference>
<name>A0A5R9IKZ6_9GAMM</name>
<accession>A0A5R9IKZ6</accession>
<protein>
    <submittedName>
        <fullName evidence="2">DUF1801 domain-containing protein</fullName>
    </submittedName>
</protein>
<dbReference type="OrthoDB" id="5951444at2"/>
<dbReference type="SUPFAM" id="SSF159888">
    <property type="entry name" value="YdhG-like"/>
    <property type="match status" value="1"/>
</dbReference>
<dbReference type="Pfam" id="PF08818">
    <property type="entry name" value="DUF1801"/>
    <property type="match status" value="1"/>
</dbReference>
<organism evidence="2 3">
    <name type="scientific">Thalassotalea litorea</name>
    <dbReference type="NCBI Taxonomy" id="2020715"/>
    <lineage>
        <taxon>Bacteria</taxon>
        <taxon>Pseudomonadati</taxon>
        <taxon>Pseudomonadota</taxon>
        <taxon>Gammaproteobacteria</taxon>
        <taxon>Alteromonadales</taxon>
        <taxon>Colwelliaceae</taxon>
        <taxon>Thalassotalea</taxon>
    </lineage>
</organism>
<feature type="domain" description="YdhG-like" evidence="1">
    <location>
        <begin position="25"/>
        <end position="127"/>
    </location>
</feature>
<dbReference type="AlphaFoldDB" id="A0A5R9IKZ6"/>
<dbReference type="InterPro" id="IPR014922">
    <property type="entry name" value="YdhG-like"/>
</dbReference>
<comment type="caution">
    <text evidence="2">The sequence shown here is derived from an EMBL/GenBank/DDBJ whole genome shotgun (WGS) entry which is preliminary data.</text>
</comment>
<keyword evidence="3" id="KW-1185">Reference proteome</keyword>
<reference evidence="2 3" key="1">
    <citation type="submission" date="2019-05" db="EMBL/GenBank/DDBJ databases">
        <title>Genome sequences of Thalassotalea litorea 1K03283.</title>
        <authorList>
            <person name="Zhang D."/>
        </authorList>
    </citation>
    <scope>NUCLEOTIDE SEQUENCE [LARGE SCALE GENOMIC DNA]</scope>
    <source>
        <strain evidence="2 3">MCCC 1K03283</strain>
    </source>
</reference>
<proteinExistence type="predicted"/>
<dbReference type="RefSeq" id="WP_138320555.1">
    <property type="nucleotide sequence ID" value="NZ_VCBC01000013.1"/>
</dbReference>
<evidence type="ECO:0000259" key="1">
    <source>
        <dbReference type="Pfam" id="PF08818"/>
    </source>
</evidence>
<evidence type="ECO:0000313" key="3">
    <source>
        <dbReference type="Proteomes" id="UP000307790"/>
    </source>
</evidence>
<sequence length="139" mass="15967">MSDNKTQPTNLDPDTLIAAIEHPVKRQDSEQLLQIFSDITKQKPKLWGTSIIGFGQYHYRYDSGREGDFLRAGFSPRKQNIALYIILGFSQYQSLMAQLGKHKVGKSCLYINKLADINLDILKQLIKLSYQDMELKYPV</sequence>